<dbReference type="GO" id="GO:0033281">
    <property type="term" value="C:TAT protein transport complex"/>
    <property type="evidence" value="ECO:0007669"/>
    <property type="project" value="UniProtKB-UniRule"/>
</dbReference>
<dbReference type="AlphaFoldDB" id="A0A511T6A2"/>
<dbReference type="STRING" id="1334629.MFUL124B02_18520"/>
<gene>
    <name evidence="9" type="primary">tatA</name>
    <name evidence="11" type="ORF">MFU01_45040</name>
    <name evidence="12" type="ORF">SAMN05443572_109118</name>
</gene>
<keyword evidence="4 9" id="KW-0812">Transmembrane</keyword>
<dbReference type="GO" id="GO:0043953">
    <property type="term" value="P:protein transport by the Tat complex"/>
    <property type="evidence" value="ECO:0007669"/>
    <property type="project" value="UniProtKB-UniRule"/>
</dbReference>
<dbReference type="InterPro" id="IPR006312">
    <property type="entry name" value="TatA/E"/>
</dbReference>
<comment type="caution">
    <text evidence="11">The sequence shown here is derived from an EMBL/GenBank/DDBJ whole genome shotgun (WGS) entry which is preliminary data.</text>
</comment>
<dbReference type="InterPro" id="IPR003369">
    <property type="entry name" value="TatA/B/E"/>
</dbReference>
<comment type="subunit">
    <text evidence="9">Forms a complex with TatC.</text>
</comment>
<dbReference type="NCBIfam" id="TIGR01411">
    <property type="entry name" value="tatAE"/>
    <property type="match status" value="1"/>
</dbReference>
<dbReference type="Proteomes" id="UP000183760">
    <property type="component" value="Unassembled WGS sequence"/>
</dbReference>
<evidence type="ECO:0000256" key="6">
    <source>
        <dbReference type="ARBA" id="ARBA00022989"/>
    </source>
</evidence>
<organism evidence="11 14">
    <name type="scientific">Myxococcus fulvus</name>
    <dbReference type="NCBI Taxonomy" id="33"/>
    <lineage>
        <taxon>Bacteria</taxon>
        <taxon>Pseudomonadati</taxon>
        <taxon>Myxococcota</taxon>
        <taxon>Myxococcia</taxon>
        <taxon>Myxococcales</taxon>
        <taxon>Cystobacterineae</taxon>
        <taxon>Myxococcaceae</taxon>
        <taxon>Myxococcus</taxon>
    </lineage>
</organism>
<comment type="subcellular location">
    <subcellularLocation>
        <location evidence="1 9">Cell membrane</location>
        <topology evidence="1 9">Single-pass membrane protein</topology>
    </subcellularLocation>
</comment>
<evidence type="ECO:0000256" key="7">
    <source>
        <dbReference type="ARBA" id="ARBA00023010"/>
    </source>
</evidence>
<reference evidence="11 14" key="2">
    <citation type="submission" date="2019-07" db="EMBL/GenBank/DDBJ databases">
        <title>Whole genome shotgun sequence of Myxococcus fulvus NBRC 100333.</title>
        <authorList>
            <person name="Hosoyama A."/>
            <person name="Uohara A."/>
            <person name="Ohji S."/>
            <person name="Ichikawa N."/>
        </authorList>
    </citation>
    <scope>NUCLEOTIDE SEQUENCE [LARGE SCALE GENOMIC DNA]</scope>
    <source>
        <strain evidence="11 14">NBRC 100333</strain>
    </source>
</reference>
<proteinExistence type="inferred from homology"/>
<evidence type="ECO:0000256" key="2">
    <source>
        <dbReference type="ARBA" id="ARBA00022448"/>
    </source>
</evidence>
<dbReference type="PANTHER" id="PTHR42982:SF1">
    <property type="entry name" value="SEC-INDEPENDENT PROTEIN TRANSLOCASE PROTEIN TATA"/>
    <property type="match status" value="1"/>
</dbReference>
<dbReference type="HAMAP" id="MF_00236">
    <property type="entry name" value="TatA_E"/>
    <property type="match status" value="1"/>
</dbReference>
<dbReference type="Gene3D" id="1.20.5.3310">
    <property type="match status" value="1"/>
</dbReference>
<dbReference type="EMBL" id="BJXR01000034">
    <property type="protein sequence ID" value="GEN09467.1"/>
    <property type="molecule type" value="Genomic_DNA"/>
</dbReference>
<dbReference type="OrthoDB" id="5525633at2"/>
<dbReference type="PANTHER" id="PTHR42982">
    <property type="entry name" value="SEC-INDEPENDENT PROTEIN TRANSLOCASE PROTEIN TATA"/>
    <property type="match status" value="1"/>
</dbReference>
<evidence type="ECO:0000313" key="13">
    <source>
        <dbReference type="Proteomes" id="UP000183760"/>
    </source>
</evidence>
<evidence type="ECO:0000256" key="8">
    <source>
        <dbReference type="ARBA" id="ARBA00023136"/>
    </source>
</evidence>
<keyword evidence="2 9" id="KW-0813">Transport</keyword>
<evidence type="ECO:0000256" key="4">
    <source>
        <dbReference type="ARBA" id="ARBA00022692"/>
    </source>
</evidence>
<protein>
    <recommendedName>
        <fullName evidence="9">Sec-independent protein translocase protein TatA</fullName>
    </recommendedName>
</protein>
<dbReference type="Pfam" id="PF02416">
    <property type="entry name" value="TatA_B_E"/>
    <property type="match status" value="1"/>
</dbReference>
<keyword evidence="6 9" id="KW-1133">Transmembrane helix</keyword>
<accession>A0A511T6A2</accession>
<reference evidence="12 13" key="1">
    <citation type="submission" date="2016-10" db="EMBL/GenBank/DDBJ databases">
        <authorList>
            <person name="Varghese N."/>
            <person name="Submissions S."/>
        </authorList>
    </citation>
    <scope>NUCLEOTIDE SEQUENCE [LARGE SCALE GENOMIC DNA]</scope>
    <source>
        <strain evidence="12 13">DSM 16525</strain>
    </source>
</reference>
<feature type="region of interest" description="Disordered" evidence="10">
    <location>
        <begin position="46"/>
        <end position="80"/>
    </location>
</feature>
<dbReference type="Proteomes" id="UP000321514">
    <property type="component" value="Unassembled WGS sequence"/>
</dbReference>
<evidence type="ECO:0000313" key="11">
    <source>
        <dbReference type="EMBL" id="GEN09467.1"/>
    </source>
</evidence>
<evidence type="ECO:0000256" key="1">
    <source>
        <dbReference type="ARBA" id="ARBA00004162"/>
    </source>
</evidence>
<name>A0A511T6A2_MYXFU</name>
<comment type="function">
    <text evidence="9">Part of the twin-arginine translocation (Tat) system that transports large folded proteins containing a characteristic twin-arginine motif in their signal peptide across membranes. TatA could form the protein-conducting channel of the Tat system.</text>
</comment>
<keyword evidence="3 9" id="KW-1003">Cell membrane</keyword>
<dbReference type="GO" id="GO:0008320">
    <property type="term" value="F:protein transmembrane transporter activity"/>
    <property type="evidence" value="ECO:0007669"/>
    <property type="project" value="UniProtKB-UniRule"/>
</dbReference>
<evidence type="ECO:0000256" key="10">
    <source>
        <dbReference type="SAM" id="MobiDB-lite"/>
    </source>
</evidence>
<keyword evidence="5 9" id="KW-0653">Protein transport</keyword>
<evidence type="ECO:0000256" key="3">
    <source>
        <dbReference type="ARBA" id="ARBA00022475"/>
    </source>
</evidence>
<evidence type="ECO:0000256" key="9">
    <source>
        <dbReference type="HAMAP-Rule" id="MF_00236"/>
    </source>
</evidence>
<dbReference type="EMBL" id="FOIB01000009">
    <property type="protein sequence ID" value="SEU32395.1"/>
    <property type="molecule type" value="Genomic_DNA"/>
</dbReference>
<evidence type="ECO:0000256" key="5">
    <source>
        <dbReference type="ARBA" id="ARBA00022927"/>
    </source>
</evidence>
<keyword evidence="8 9" id="KW-0472">Membrane</keyword>
<comment type="similarity">
    <text evidence="9">Belongs to the TatA/E family.</text>
</comment>
<sequence>MLGLKPMELLLILFVLLLLFGATRLPQLGSSLGSAIRNFKRGFGGEEDAGTPGADKKGGNLASGGNVDKDVKSSSPSSHA</sequence>
<evidence type="ECO:0000313" key="14">
    <source>
        <dbReference type="Proteomes" id="UP000321514"/>
    </source>
</evidence>
<evidence type="ECO:0000313" key="12">
    <source>
        <dbReference type="EMBL" id="SEU32395.1"/>
    </source>
</evidence>
<keyword evidence="13" id="KW-1185">Reference proteome</keyword>
<keyword evidence="7 9" id="KW-0811">Translocation</keyword>